<keyword evidence="10" id="KW-0325">Glycoprotein</keyword>
<feature type="site" description="Interaction with the cone snail toxin Con-ikot-ikot" evidence="14">
    <location>
        <position position="449"/>
    </location>
</feature>
<proteinExistence type="inferred from homology"/>
<evidence type="ECO:0000313" key="20">
    <source>
        <dbReference type="EMBL" id="CAB3367733.1"/>
    </source>
</evidence>
<dbReference type="Gene3D" id="1.10.287.70">
    <property type="match status" value="1"/>
</dbReference>
<evidence type="ECO:0000256" key="4">
    <source>
        <dbReference type="ARBA" id="ARBA00022475"/>
    </source>
</evidence>
<dbReference type="GO" id="GO:0015276">
    <property type="term" value="F:ligand-gated monoatomic ion channel activity"/>
    <property type="evidence" value="ECO:0007669"/>
    <property type="project" value="InterPro"/>
</dbReference>
<keyword evidence="12" id="KW-0407">Ion channel</keyword>
<evidence type="ECO:0000256" key="17">
    <source>
        <dbReference type="SAM" id="Phobius"/>
    </source>
</evidence>
<feature type="transmembrane region" description="Helical" evidence="17">
    <location>
        <begin position="520"/>
        <end position="538"/>
    </location>
</feature>
<dbReference type="OrthoDB" id="5984008at2759"/>
<evidence type="ECO:0000256" key="18">
    <source>
        <dbReference type="SAM" id="SignalP"/>
    </source>
</evidence>
<feature type="site" description="Crucial to convey clamshell closure to channel opening" evidence="14">
    <location>
        <position position="622"/>
    </location>
</feature>
<evidence type="ECO:0000256" key="16">
    <source>
        <dbReference type="SAM" id="MobiDB-lite"/>
    </source>
</evidence>
<dbReference type="PRINTS" id="PR00177">
    <property type="entry name" value="NMDARECEPTOR"/>
</dbReference>
<dbReference type="Gene3D" id="3.40.190.10">
    <property type="entry name" value="Periplasmic binding protein-like II"/>
    <property type="match status" value="3"/>
</dbReference>
<feature type="transmembrane region" description="Helical" evidence="17">
    <location>
        <begin position="592"/>
        <end position="615"/>
    </location>
</feature>
<reference evidence="20 21" key="1">
    <citation type="submission" date="2020-04" db="EMBL/GenBank/DDBJ databases">
        <authorList>
            <person name="Alioto T."/>
            <person name="Alioto T."/>
            <person name="Gomez Garrido J."/>
        </authorList>
    </citation>
    <scope>NUCLEOTIDE SEQUENCE [LARGE SCALE GENOMIC DNA]</scope>
</reference>
<evidence type="ECO:0000256" key="1">
    <source>
        <dbReference type="ARBA" id="ARBA00004651"/>
    </source>
</evidence>
<evidence type="ECO:0000256" key="7">
    <source>
        <dbReference type="ARBA" id="ARBA00023065"/>
    </source>
</evidence>
<feature type="binding site" evidence="13">
    <location>
        <position position="722"/>
    </location>
    <ligand>
        <name>L-glutamate</name>
        <dbReference type="ChEBI" id="CHEBI:29985"/>
    </ligand>
</feature>
<feature type="transmembrane region" description="Helical" evidence="17">
    <location>
        <begin position="806"/>
        <end position="830"/>
    </location>
</feature>
<evidence type="ECO:0000256" key="13">
    <source>
        <dbReference type="PIRSR" id="PIRSR601508-1"/>
    </source>
</evidence>
<feature type="binding site" evidence="13">
    <location>
        <position position="473"/>
    </location>
    <ligand>
        <name>L-glutamate</name>
        <dbReference type="ChEBI" id="CHEBI:29985"/>
    </ligand>
</feature>
<dbReference type="Pfam" id="PF10613">
    <property type="entry name" value="Lig_chan-Glu_bd"/>
    <property type="match status" value="1"/>
</dbReference>
<dbReference type="InterPro" id="IPR019594">
    <property type="entry name" value="Glu/Gly-bd"/>
</dbReference>
<feature type="chain" id="PRO_5035926396" description="Ionotropic glutamate receptor C-terminal domain-containing protein" evidence="18">
    <location>
        <begin position="29"/>
        <end position="910"/>
    </location>
</feature>
<feature type="binding site" evidence="13">
    <location>
        <position position="480"/>
    </location>
    <ligand>
        <name>L-glutamate</name>
        <dbReference type="ChEBI" id="CHEBI:29985"/>
    </ligand>
</feature>
<name>A0A8S1CBK2_9INSE</name>
<dbReference type="FunFam" id="1.10.287.70:FF:000143">
    <property type="entry name" value="Probable glutamate receptor"/>
    <property type="match status" value="1"/>
</dbReference>
<evidence type="ECO:0000256" key="9">
    <source>
        <dbReference type="ARBA" id="ARBA00023170"/>
    </source>
</evidence>
<evidence type="ECO:0000256" key="12">
    <source>
        <dbReference type="ARBA" id="ARBA00023303"/>
    </source>
</evidence>
<gene>
    <name evidence="20" type="ORF">CLODIP_2_CD11826</name>
</gene>
<evidence type="ECO:0000256" key="5">
    <source>
        <dbReference type="ARBA" id="ARBA00022692"/>
    </source>
</evidence>
<protein>
    <recommendedName>
        <fullName evidence="19">Ionotropic glutamate receptor C-terminal domain-containing protein</fullName>
    </recommendedName>
</protein>
<dbReference type="InterPro" id="IPR001508">
    <property type="entry name" value="Iono_Glu_rcpt_met"/>
</dbReference>
<evidence type="ECO:0000313" key="21">
    <source>
        <dbReference type="Proteomes" id="UP000494165"/>
    </source>
</evidence>
<comment type="subcellular location">
    <subcellularLocation>
        <location evidence="1">Cell membrane</location>
        <topology evidence="1">Multi-pass membrane protein</topology>
    </subcellularLocation>
</comment>
<keyword evidence="15" id="KW-1015">Disulfide bond</keyword>
<keyword evidence="9" id="KW-0675">Receptor</keyword>
<sequence>MSLRSSSVQQKNLCLLLILFLFIPTCDSQLPPPPSDEIKFLLVADAMQVTIVSDVKQSIDGPLRDAWPQKILNIQTVFHTPTKEDEAWKLVCNELSFGVTIIVDATGDGFPRLKTIADQNYIPYFRLEPTIGPFARAAADYVLNLNATDAALIFQNEADMLQASRALWANTRLRITSYATLRNETAWLLRENRPWPDMFLLFAQVASIESILNSAVSQSIINQDQQWLIVVLDLVAANTGGTTSKDWVMDLPYAVGELKPSVPDMCCPLLRDTAGCDCLNPPPVIPSYITRALDFMIDVIESGQGLISSMKRLDCNANNSKVDDSTNQKLDDLNTLYQQVIQRYPILLYDVGRRRVSYKASMDVNVVRARNAGRTFLASWSPERGLLVASGREVTAPRKLLRVGMIEAEPWSTMKNRKWEGYFPILLEELGRIMDFDADIVPLTALGERLNTSTWTGGIGLLAKGDLDLICAPLTMTAERDEVIDFITPYVEQTGLSIVLKQPVAETSLFKFMTVLKTEVWIALVVSVTITSILMYILERFSPYSYTRSPERYPYECRTFDLKECFWFTLTSFTPQGGGEPPKNLSARILVAAYWFFVVLMLATFTANLAAFLTVEKMQVPISSMEQLSRQSKILYGAMEGGIASDFFNNMYAAEKTLYKQWTSVVMNNDDATFRVWNYPIREQYSIIYSRTLNTTENMVKTLREGLDKVVSSDGNYAFIHDALVLRYEVMRNCSLVEVGEMFAEQPYALGVPTGSPLSRDFSRAILQMQRDRFFDDISAKTWNKSKRAQCNLGQRTDSGITLESIGGVFIAMLAGLGLAVVTLVAEVLYHRRKVEPVKPRLQMPKYDDKNKQLAGKKEPLKKQPTASILKKMPSERNVAKKKVTLGDKKGFESQTGVPKVSYITVYPRQ</sequence>
<evidence type="ECO:0000256" key="8">
    <source>
        <dbReference type="ARBA" id="ARBA00023136"/>
    </source>
</evidence>
<feature type="domain" description="Ionotropic glutamate receptor C-terminal" evidence="19">
    <location>
        <begin position="400"/>
        <end position="785"/>
    </location>
</feature>
<dbReference type="InterPro" id="IPR015683">
    <property type="entry name" value="Ionotropic_Glu_rcpt"/>
</dbReference>
<keyword evidence="11" id="KW-1071">Ligand-gated ion channel</keyword>
<evidence type="ECO:0000256" key="10">
    <source>
        <dbReference type="ARBA" id="ARBA00023180"/>
    </source>
</evidence>
<feature type="disulfide bond" evidence="15">
    <location>
        <begin position="734"/>
        <end position="791"/>
    </location>
</feature>
<comment type="caution">
    <text evidence="20">The sequence shown here is derived from an EMBL/GenBank/DDBJ whole genome shotgun (WGS) entry which is preliminary data.</text>
</comment>
<comment type="similarity">
    <text evidence="2">Belongs to the glutamate-gated ion channel (TC 1.A.10.1) family.</text>
</comment>
<dbReference type="GO" id="GO:0038023">
    <property type="term" value="F:signaling receptor activity"/>
    <property type="evidence" value="ECO:0007669"/>
    <property type="project" value="InterPro"/>
</dbReference>
<dbReference type="EMBL" id="CADEPI010000033">
    <property type="protein sequence ID" value="CAB3367733.1"/>
    <property type="molecule type" value="Genomic_DNA"/>
</dbReference>
<feature type="binding site" evidence="13">
    <location>
        <position position="475"/>
    </location>
    <ligand>
        <name>L-glutamate</name>
        <dbReference type="ChEBI" id="CHEBI:29985"/>
    </ligand>
</feature>
<evidence type="ECO:0000256" key="14">
    <source>
        <dbReference type="PIRSR" id="PIRSR601508-2"/>
    </source>
</evidence>
<feature type="compositionally biased region" description="Basic and acidic residues" evidence="16">
    <location>
        <begin position="847"/>
        <end position="862"/>
    </location>
</feature>
<evidence type="ECO:0000256" key="15">
    <source>
        <dbReference type="PIRSR" id="PIRSR601508-3"/>
    </source>
</evidence>
<feature type="signal peptide" evidence="18">
    <location>
        <begin position="1"/>
        <end position="28"/>
    </location>
</feature>
<keyword evidence="18" id="KW-0732">Signal</keyword>
<organism evidence="20 21">
    <name type="scientific">Cloeon dipterum</name>
    <dbReference type="NCBI Taxonomy" id="197152"/>
    <lineage>
        <taxon>Eukaryota</taxon>
        <taxon>Metazoa</taxon>
        <taxon>Ecdysozoa</taxon>
        <taxon>Arthropoda</taxon>
        <taxon>Hexapoda</taxon>
        <taxon>Insecta</taxon>
        <taxon>Pterygota</taxon>
        <taxon>Palaeoptera</taxon>
        <taxon>Ephemeroptera</taxon>
        <taxon>Pisciforma</taxon>
        <taxon>Baetidae</taxon>
        <taxon>Cloeon</taxon>
    </lineage>
</organism>
<dbReference type="GO" id="GO:0005886">
    <property type="term" value="C:plasma membrane"/>
    <property type="evidence" value="ECO:0007669"/>
    <property type="project" value="UniProtKB-SubCell"/>
</dbReference>
<dbReference type="SMART" id="SM00079">
    <property type="entry name" value="PBPe"/>
    <property type="match status" value="1"/>
</dbReference>
<dbReference type="SUPFAM" id="SSF81324">
    <property type="entry name" value="Voltage-gated potassium channels"/>
    <property type="match status" value="1"/>
</dbReference>
<dbReference type="InterPro" id="IPR001320">
    <property type="entry name" value="Iontro_rcpt_C"/>
</dbReference>
<keyword evidence="3" id="KW-0813">Transport</keyword>
<dbReference type="SUPFAM" id="SSF53850">
    <property type="entry name" value="Periplasmic binding protein-like II"/>
    <property type="match status" value="1"/>
</dbReference>
<keyword evidence="8 17" id="KW-0472">Membrane</keyword>
<keyword evidence="21" id="KW-1185">Reference proteome</keyword>
<keyword evidence="6 17" id="KW-1133">Transmembrane helix</keyword>
<evidence type="ECO:0000256" key="11">
    <source>
        <dbReference type="ARBA" id="ARBA00023286"/>
    </source>
</evidence>
<dbReference type="Pfam" id="PF00060">
    <property type="entry name" value="Lig_chan"/>
    <property type="match status" value="1"/>
</dbReference>
<evidence type="ECO:0000259" key="19">
    <source>
        <dbReference type="SMART" id="SM00079"/>
    </source>
</evidence>
<feature type="region of interest" description="Disordered" evidence="16">
    <location>
        <begin position="847"/>
        <end position="874"/>
    </location>
</feature>
<dbReference type="PANTHER" id="PTHR18966">
    <property type="entry name" value="IONOTROPIC GLUTAMATE RECEPTOR"/>
    <property type="match status" value="1"/>
</dbReference>
<accession>A0A8S1CBK2</accession>
<dbReference type="Proteomes" id="UP000494165">
    <property type="component" value="Unassembled WGS sequence"/>
</dbReference>
<evidence type="ECO:0000256" key="2">
    <source>
        <dbReference type="ARBA" id="ARBA00008685"/>
    </source>
</evidence>
<keyword evidence="4" id="KW-1003">Cell membrane</keyword>
<dbReference type="AlphaFoldDB" id="A0A8S1CBK2"/>
<keyword evidence="5 17" id="KW-0812">Transmembrane</keyword>
<keyword evidence="7" id="KW-0406">Ion transport</keyword>
<evidence type="ECO:0000256" key="6">
    <source>
        <dbReference type="ARBA" id="ARBA00022989"/>
    </source>
</evidence>
<evidence type="ECO:0000256" key="3">
    <source>
        <dbReference type="ARBA" id="ARBA00022448"/>
    </source>
</evidence>